<dbReference type="Pfam" id="PF01177">
    <property type="entry name" value="Asp_Glu_race"/>
    <property type="match status" value="1"/>
</dbReference>
<sequence>MTRPPYRIALLNPNTNTVTTSLMTGIAQALCPPNVEVQGHTMMLGPSIITNEAALDAAAKQVVTIGVGLASAGVDALIVSAFGDPGLLELRDRVDIPVAGIAEAGMTEASAGGRKFSIITTTPDLEASIRGKVSLYGHDDHLASLRISEGDAFTVMSDEARMSAALIAIARQCETDGAEALLLGGGPLARALTAVADASPLPIIEPVSAGLRQALTALGLTSPVSTRRPELSLS</sequence>
<gene>
    <name evidence="2" type="ORF">EOW66_10625</name>
</gene>
<dbReference type="InterPro" id="IPR053714">
    <property type="entry name" value="Iso_Racemase_Enz_sf"/>
</dbReference>
<dbReference type="AlphaFoldDB" id="A0A3S3LD68"/>
<dbReference type="Proteomes" id="UP000288071">
    <property type="component" value="Unassembled WGS sequence"/>
</dbReference>
<dbReference type="InterPro" id="IPR052186">
    <property type="entry name" value="Hydantoin_racemase-like"/>
</dbReference>
<evidence type="ECO:0000256" key="1">
    <source>
        <dbReference type="ARBA" id="ARBA00038414"/>
    </source>
</evidence>
<dbReference type="InterPro" id="IPR015942">
    <property type="entry name" value="Asp/Glu/hydantoin_racemase"/>
</dbReference>
<evidence type="ECO:0008006" key="4">
    <source>
        <dbReference type="Google" id="ProtNLM"/>
    </source>
</evidence>
<keyword evidence="3" id="KW-1185">Reference proteome</keyword>
<dbReference type="EMBL" id="SAVA01000005">
    <property type="protein sequence ID" value="RWR52206.1"/>
    <property type="molecule type" value="Genomic_DNA"/>
</dbReference>
<reference evidence="2" key="2">
    <citation type="submission" date="2019-01" db="EMBL/GenBank/DDBJ databases">
        <authorList>
            <person name="Li Y."/>
        </authorList>
    </citation>
    <scope>NUCLEOTIDE SEQUENCE [LARGE SCALE GENOMIC DNA]</scope>
    <source>
        <strain evidence="2">CGMCC 1.12963</strain>
    </source>
</reference>
<proteinExistence type="inferred from homology"/>
<comment type="similarity">
    <text evidence="1">Belongs to the HyuE racemase family.</text>
</comment>
<dbReference type="Gene3D" id="3.40.50.12500">
    <property type="match status" value="1"/>
</dbReference>
<protein>
    <recommendedName>
        <fullName evidence="4">Aspartate/glutamate racemase family protein</fullName>
    </recommendedName>
</protein>
<name>A0A3S3LD68_9RHOB</name>
<dbReference type="PANTHER" id="PTHR28047:SF5">
    <property type="entry name" value="PROTEIN DCG1"/>
    <property type="match status" value="1"/>
</dbReference>
<evidence type="ECO:0000313" key="3">
    <source>
        <dbReference type="Proteomes" id="UP000288071"/>
    </source>
</evidence>
<dbReference type="PANTHER" id="PTHR28047">
    <property type="entry name" value="PROTEIN DCG1"/>
    <property type="match status" value="1"/>
</dbReference>
<comment type="caution">
    <text evidence="2">The sequence shown here is derived from an EMBL/GenBank/DDBJ whole genome shotgun (WGS) entry which is preliminary data.</text>
</comment>
<accession>A0A3S3LD68</accession>
<dbReference type="RefSeq" id="WP_128156339.1">
    <property type="nucleotide sequence ID" value="NZ_JBHSOM010000006.1"/>
</dbReference>
<organism evidence="2 3">
    <name type="scientific">Paenirhodobacter huangdaonensis</name>
    <dbReference type="NCBI Taxonomy" id="2501515"/>
    <lineage>
        <taxon>Bacteria</taxon>
        <taxon>Pseudomonadati</taxon>
        <taxon>Pseudomonadota</taxon>
        <taxon>Alphaproteobacteria</taxon>
        <taxon>Rhodobacterales</taxon>
        <taxon>Rhodobacter group</taxon>
        <taxon>Paenirhodobacter</taxon>
    </lineage>
</organism>
<dbReference type="GO" id="GO:0047661">
    <property type="term" value="F:amino-acid racemase activity"/>
    <property type="evidence" value="ECO:0007669"/>
    <property type="project" value="InterPro"/>
</dbReference>
<evidence type="ECO:0000313" key="2">
    <source>
        <dbReference type="EMBL" id="RWR52206.1"/>
    </source>
</evidence>
<reference evidence="2" key="1">
    <citation type="submission" date="2019-01" db="EMBL/GenBank/DDBJ databases">
        <title>Sinorhodobacter populi sp. nov. isolated from the symptomatic bark tissue of Populus euramericana canker.</title>
        <authorList>
            <person name="Xu G."/>
        </authorList>
    </citation>
    <scope>NUCLEOTIDE SEQUENCE [LARGE SCALE GENOMIC DNA]</scope>
    <source>
        <strain evidence="2">CGMCC 1.12963</strain>
    </source>
</reference>